<gene>
    <name evidence="15" type="ORF">G6F50_004344</name>
</gene>
<dbReference type="InterPro" id="IPR014756">
    <property type="entry name" value="Ig_E-set"/>
</dbReference>
<evidence type="ECO:0000256" key="3">
    <source>
        <dbReference type="ARBA" id="ARBA00004991"/>
    </source>
</evidence>
<evidence type="ECO:0000256" key="12">
    <source>
        <dbReference type="ARBA" id="ARBA00023136"/>
    </source>
</evidence>
<keyword evidence="10 13" id="KW-1133">Transmembrane helix</keyword>
<keyword evidence="5 13" id="KW-0812">Transmembrane</keyword>
<dbReference type="AlphaFoldDB" id="A0A9P6Z6I0"/>
<sequence length="806" mass="90772">MIFSKVFKSNPIQTFEISIWSGNEGNSVAYGPGSIINGNVKLYLDKPVQAKYIKVIFTCEEKKESVTLFSVESNIWNSKQESGEELDIGTHLYLFAIQIPYNVNYPPTIKDDYLGHRIEYSVQGHIYLSDGMKRATNRLPLTYLPLVTFDTNPISTEKTIRIERGEEYVLVSAKLVNPYSCPGKVLISRIVVLNFKFRLSFQGDICRIKLETQNRSSHSIHQVSVQLTSTTTSMKNNNAPIASTGPSYHHKRHEILSELHYVSIPKHTQNMSTTSICAIQIPNSCVPTTQSHFASKYIDITYEIIVFIPAMGSSINETKHIATHPNSIRLPLVITTVPSSIPSIKIPYSAHNATSDALPTFIPYIESPIPSPTMPIYQQWGPGSPVDPAENDEHVYPSSPIEDVSGHLMVPPSTSPARSLSVNSAGLLYISKHRRFRIEAIAEFLSKQDYDIIGLQELWVQSDFDHVKEKLQPILPFAKYFYSGTFGSGLAIFSRFPILSSSFHKYTLNGKPLQIFHGDYYVGKGVAAVTLEHPQLGCVDVFNTHLHAGYGDRYKAHRATECWELAKLLRSSAAAGRQVILTGDFNSVPHSLNYFLIRDYGLVTDAWPQNNDPGFTCNSPFNTFSRYYRKGNVNGGKRLDYIFYRQTPQLTCVDSKLVMTDFIPGHDMSYSDHFGVVSLFSMNEYEQMETCDDLQLETIDALLDLLIQEHTWAKRDSNRLLGCMLVCVLLVVALFVITIVLPTLFRLYPQGYLATVLVPIFCNLLMVLLSSIACFCLVVGLVFGYAEQRTMLEFIEEIKLFKQKLI</sequence>
<keyword evidence="7" id="KW-0378">Hydrolase</keyword>
<evidence type="ECO:0000256" key="4">
    <source>
        <dbReference type="ARBA" id="ARBA00006335"/>
    </source>
</evidence>
<keyword evidence="8" id="KW-0460">Magnesium</keyword>
<protein>
    <recommendedName>
        <fullName evidence="14">Endonuclease/exonuclease/phosphatase domain-containing protein</fullName>
    </recommendedName>
</protein>
<dbReference type="GO" id="GO:0004767">
    <property type="term" value="F:sphingomyelin phosphodiesterase activity"/>
    <property type="evidence" value="ECO:0007669"/>
    <property type="project" value="InterPro"/>
</dbReference>
<dbReference type="Gene3D" id="3.60.10.10">
    <property type="entry name" value="Endonuclease/exonuclease/phosphatase"/>
    <property type="match status" value="1"/>
</dbReference>
<evidence type="ECO:0000256" key="6">
    <source>
        <dbReference type="ARBA" id="ARBA00022723"/>
    </source>
</evidence>
<evidence type="ECO:0000256" key="7">
    <source>
        <dbReference type="ARBA" id="ARBA00022801"/>
    </source>
</evidence>
<comment type="similarity">
    <text evidence="4">Belongs to the neutral sphingomyelinase family.</text>
</comment>
<evidence type="ECO:0000259" key="14">
    <source>
        <dbReference type="Pfam" id="PF03372"/>
    </source>
</evidence>
<evidence type="ECO:0000313" key="16">
    <source>
        <dbReference type="Proteomes" id="UP000740926"/>
    </source>
</evidence>
<comment type="subcellular location">
    <subcellularLocation>
        <location evidence="1">Membrane</location>
        <topology evidence="1">Multi-pass membrane protein</topology>
    </subcellularLocation>
</comment>
<dbReference type="GO" id="GO:0016020">
    <property type="term" value="C:membrane"/>
    <property type="evidence" value="ECO:0007669"/>
    <property type="project" value="UniProtKB-SubCell"/>
</dbReference>
<feature type="domain" description="Endonuclease/exonuclease/phosphatase" evidence="14">
    <location>
        <begin position="434"/>
        <end position="673"/>
    </location>
</feature>
<comment type="caution">
    <text evidence="15">The sequence shown here is derived from an EMBL/GenBank/DDBJ whole genome shotgun (WGS) entry which is preliminary data.</text>
</comment>
<evidence type="ECO:0000313" key="15">
    <source>
        <dbReference type="EMBL" id="KAG1571743.1"/>
    </source>
</evidence>
<accession>A0A9P6Z6I0</accession>
<dbReference type="SUPFAM" id="SSF56219">
    <property type="entry name" value="DNase I-like"/>
    <property type="match status" value="1"/>
</dbReference>
<evidence type="ECO:0000256" key="8">
    <source>
        <dbReference type="ARBA" id="ARBA00022842"/>
    </source>
</evidence>
<evidence type="ECO:0000256" key="2">
    <source>
        <dbReference type="ARBA" id="ARBA00004760"/>
    </source>
</evidence>
<comment type="pathway">
    <text evidence="3">Sphingolipid metabolism.</text>
</comment>
<evidence type="ECO:0000256" key="9">
    <source>
        <dbReference type="ARBA" id="ARBA00022919"/>
    </source>
</evidence>
<keyword evidence="16" id="KW-1185">Reference proteome</keyword>
<dbReference type="InterPro" id="IPR014752">
    <property type="entry name" value="Arrestin-like_C"/>
</dbReference>
<dbReference type="InterPro" id="IPR036691">
    <property type="entry name" value="Endo/exonu/phosph_ase_sf"/>
</dbReference>
<dbReference type="Proteomes" id="UP000740926">
    <property type="component" value="Unassembled WGS sequence"/>
</dbReference>
<feature type="transmembrane region" description="Helical" evidence="13">
    <location>
        <begin position="757"/>
        <end position="786"/>
    </location>
</feature>
<proteinExistence type="inferred from homology"/>
<feature type="transmembrane region" description="Helical" evidence="13">
    <location>
        <begin position="720"/>
        <end position="745"/>
    </location>
</feature>
<dbReference type="Gene3D" id="2.60.40.640">
    <property type="match status" value="1"/>
</dbReference>
<keyword evidence="6" id="KW-0479">Metal-binding</keyword>
<keyword evidence="12 13" id="KW-0472">Membrane</keyword>
<keyword evidence="11" id="KW-0443">Lipid metabolism</keyword>
<comment type="pathway">
    <text evidence="2">Lipid metabolism; sphingolipid metabolism.</text>
</comment>
<evidence type="ECO:0000256" key="5">
    <source>
        <dbReference type="ARBA" id="ARBA00022692"/>
    </source>
</evidence>
<organism evidence="15 16">
    <name type="scientific">Rhizopus delemar</name>
    <dbReference type="NCBI Taxonomy" id="936053"/>
    <lineage>
        <taxon>Eukaryota</taxon>
        <taxon>Fungi</taxon>
        <taxon>Fungi incertae sedis</taxon>
        <taxon>Mucoromycota</taxon>
        <taxon>Mucoromycotina</taxon>
        <taxon>Mucoromycetes</taxon>
        <taxon>Mucorales</taxon>
        <taxon>Mucorineae</taxon>
        <taxon>Rhizopodaceae</taxon>
        <taxon>Rhizopus</taxon>
    </lineage>
</organism>
<feature type="transmembrane region" description="Helical" evidence="13">
    <location>
        <begin position="480"/>
        <end position="498"/>
    </location>
</feature>
<dbReference type="GO" id="GO:0006665">
    <property type="term" value="P:sphingolipid metabolic process"/>
    <property type="evidence" value="ECO:0007669"/>
    <property type="project" value="UniProtKB-KW"/>
</dbReference>
<evidence type="ECO:0000256" key="1">
    <source>
        <dbReference type="ARBA" id="ARBA00004141"/>
    </source>
</evidence>
<keyword evidence="9" id="KW-0746">Sphingolipid metabolism</keyword>
<reference evidence="15 16" key="1">
    <citation type="journal article" date="2020" name="Microb. Genom.">
        <title>Genetic diversity of clinical and environmental Mucorales isolates obtained from an investigation of mucormycosis cases among solid organ transplant recipients.</title>
        <authorList>
            <person name="Nguyen M.H."/>
            <person name="Kaul D."/>
            <person name="Muto C."/>
            <person name="Cheng S.J."/>
            <person name="Richter R.A."/>
            <person name="Bruno V.M."/>
            <person name="Liu G."/>
            <person name="Beyhan S."/>
            <person name="Sundermann A.J."/>
            <person name="Mounaud S."/>
            <person name="Pasculle A.W."/>
            <person name="Nierman W.C."/>
            <person name="Driscoll E."/>
            <person name="Cumbie R."/>
            <person name="Clancy C.J."/>
            <person name="Dupont C.L."/>
        </authorList>
    </citation>
    <scope>NUCLEOTIDE SEQUENCE [LARGE SCALE GENOMIC DNA]</scope>
    <source>
        <strain evidence="15 16">GL24</strain>
    </source>
</reference>
<dbReference type="InterPro" id="IPR005135">
    <property type="entry name" value="Endo/exonuclease/phosphatase"/>
</dbReference>
<dbReference type="InterPro" id="IPR038772">
    <property type="entry name" value="Sph/SMPD2-like"/>
</dbReference>
<dbReference type="SUPFAM" id="SSF81296">
    <property type="entry name" value="E set domains"/>
    <property type="match status" value="1"/>
</dbReference>
<name>A0A9P6Z6I0_9FUNG</name>
<dbReference type="EMBL" id="JAANIU010000515">
    <property type="protein sequence ID" value="KAG1571743.1"/>
    <property type="molecule type" value="Genomic_DNA"/>
</dbReference>
<evidence type="ECO:0000256" key="11">
    <source>
        <dbReference type="ARBA" id="ARBA00023098"/>
    </source>
</evidence>
<dbReference type="PANTHER" id="PTHR16320:SF24">
    <property type="entry name" value="PHOSPHODIESTERASE, PUTATIVE-RELATED"/>
    <property type="match status" value="1"/>
</dbReference>
<dbReference type="PANTHER" id="PTHR16320">
    <property type="entry name" value="SPHINGOMYELINASE FAMILY MEMBER"/>
    <property type="match status" value="1"/>
</dbReference>
<dbReference type="Pfam" id="PF03372">
    <property type="entry name" value="Exo_endo_phos"/>
    <property type="match status" value="1"/>
</dbReference>
<evidence type="ECO:0000256" key="10">
    <source>
        <dbReference type="ARBA" id="ARBA00022989"/>
    </source>
</evidence>
<dbReference type="GO" id="GO:0046872">
    <property type="term" value="F:metal ion binding"/>
    <property type="evidence" value="ECO:0007669"/>
    <property type="project" value="UniProtKB-KW"/>
</dbReference>
<evidence type="ECO:0000256" key="13">
    <source>
        <dbReference type="SAM" id="Phobius"/>
    </source>
</evidence>